<evidence type="ECO:0000256" key="1">
    <source>
        <dbReference type="SAM" id="MobiDB-lite"/>
    </source>
</evidence>
<evidence type="ECO:0000313" key="2">
    <source>
        <dbReference type="EMBL" id="KAL3777333.1"/>
    </source>
</evidence>
<dbReference type="EMBL" id="JALLPJ020001051">
    <property type="protein sequence ID" value="KAL3777333.1"/>
    <property type="molecule type" value="Genomic_DNA"/>
</dbReference>
<accession>A0ABD3NP68</accession>
<organism evidence="2 3">
    <name type="scientific">Cyclotella atomus</name>
    <dbReference type="NCBI Taxonomy" id="382360"/>
    <lineage>
        <taxon>Eukaryota</taxon>
        <taxon>Sar</taxon>
        <taxon>Stramenopiles</taxon>
        <taxon>Ochrophyta</taxon>
        <taxon>Bacillariophyta</taxon>
        <taxon>Coscinodiscophyceae</taxon>
        <taxon>Thalassiosirophycidae</taxon>
        <taxon>Stephanodiscales</taxon>
        <taxon>Stephanodiscaceae</taxon>
        <taxon>Cyclotella</taxon>
    </lineage>
</organism>
<gene>
    <name evidence="2" type="ORF">ACHAWO_001240</name>
</gene>
<comment type="caution">
    <text evidence="2">The sequence shown here is derived from an EMBL/GenBank/DDBJ whole genome shotgun (WGS) entry which is preliminary data.</text>
</comment>
<dbReference type="Proteomes" id="UP001530400">
    <property type="component" value="Unassembled WGS sequence"/>
</dbReference>
<dbReference type="AlphaFoldDB" id="A0ABD3NP68"/>
<keyword evidence="3" id="KW-1185">Reference proteome</keyword>
<reference evidence="2 3" key="1">
    <citation type="submission" date="2024-10" db="EMBL/GenBank/DDBJ databases">
        <title>Updated reference genomes for cyclostephanoid diatoms.</title>
        <authorList>
            <person name="Roberts W.R."/>
            <person name="Alverson A.J."/>
        </authorList>
    </citation>
    <scope>NUCLEOTIDE SEQUENCE [LARGE SCALE GENOMIC DNA]</scope>
    <source>
        <strain evidence="2 3">AJA010-31</strain>
    </source>
</reference>
<proteinExistence type="predicted"/>
<protein>
    <submittedName>
        <fullName evidence="2">Uncharacterized protein</fullName>
    </submittedName>
</protein>
<feature type="region of interest" description="Disordered" evidence="1">
    <location>
        <begin position="1"/>
        <end position="24"/>
    </location>
</feature>
<evidence type="ECO:0000313" key="3">
    <source>
        <dbReference type="Proteomes" id="UP001530400"/>
    </source>
</evidence>
<sequence>MYQPAKPRSSMKKLHRTSNSSTKNIRFNESVRVQPIRQKSSNMTAEDKLKIYYSKEDMKRFQFEGRETCKVAAKRAVSLSASSPALSASEHFSHMIESDPTLRGLESLVCPTRLTNRSMVNKAVLSYQKELNALKPPLSPQEREVALSQVYASISCCSKLLGMLTAKSDTAAAYMTHPLNTSLATTGIALPSASSTKCQVPNTTPVTSSRSIPLVSPLVESKRAMEFMPTDQQQHKRRRLSVQLKGLM</sequence>
<feature type="region of interest" description="Disordered" evidence="1">
    <location>
        <begin position="229"/>
        <end position="248"/>
    </location>
</feature>
<name>A0ABD3NP68_9STRA</name>